<proteinExistence type="predicted"/>
<feature type="transmembrane region" description="Helical" evidence="2">
    <location>
        <begin position="12"/>
        <end position="29"/>
    </location>
</feature>
<evidence type="ECO:0000313" key="3">
    <source>
        <dbReference type="EMBL" id="EKF74925.1"/>
    </source>
</evidence>
<gene>
    <name evidence="3" type="ORF">A11A3_05711</name>
</gene>
<keyword evidence="2" id="KW-0472">Membrane</keyword>
<dbReference type="AlphaFoldDB" id="L0WGJ7"/>
<keyword evidence="2" id="KW-1133">Transmembrane helix</keyword>
<accession>L0WGJ7</accession>
<dbReference type="PATRIC" id="fig|1177179.3.peg.1145"/>
<name>L0WGJ7_9GAMM</name>
<protein>
    <submittedName>
        <fullName evidence="3">Uncharacterized protein</fullName>
    </submittedName>
</protein>
<dbReference type="InterPro" id="IPR054636">
    <property type="entry name" value="CydP"/>
</dbReference>
<dbReference type="RefSeq" id="WP_008928326.1">
    <property type="nucleotide sequence ID" value="NZ_AMRJ01000006.1"/>
</dbReference>
<keyword evidence="4" id="KW-1185">Reference proteome</keyword>
<organism evidence="3 4">
    <name type="scientific">Alcanivorax hongdengensis A-11-3</name>
    <dbReference type="NCBI Taxonomy" id="1177179"/>
    <lineage>
        <taxon>Bacteria</taxon>
        <taxon>Pseudomonadati</taxon>
        <taxon>Pseudomonadota</taxon>
        <taxon>Gammaproteobacteria</taxon>
        <taxon>Oceanospirillales</taxon>
        <taxon>Alcanivoracaceae</taxon>
        <taxon>Alcanivorax</taxon>
    </lineage>
</organism>
<reference evidence="3 4" key="1">
    <citation type="journal article" date="2012" name="J. Bacteriol.">
        <title>Genome Sequence of the Alkane-Degrading Bacterium Alcanivorax hongdengensis Type Strain A-11-3.</title>
        <authorList>
            <person name="Lai Q."/>
            <person name="Shao Z."/>
        </authorList>
    </citation>
    <scope>NUCLEOTIDE SEQUENCE [LARGE SCALE GENOMIC DNA]</scope>
    <source>
        <strain evidence="3 4">A-11-3</strain>
    </source>
</reference>
<evidence type="ECO:0000256" key="2">
    <source>
        <dbReference type="SAM" id="Phobius"/>
    </source>
</evidence>
<dbReference type="STRING" id="1177179.A11A3_05711"/>
<comment type="caution">
    <text evidence="3">The sequence shown here is derived from an EMBL/GenBank/DDBJ whole genome shotgun (WGS) entry which is preliminary data.</text>
</comment>
<evidence type="ECO:0000256" key="1">
    <source>
        <dbReference type="SAM" id="MobiDB-lite"/>
    </source>
</evidence>
<dbReference type="EMBL" id="AMRJ01000006">
    <property type="protein sequence ID" value="EKF74925.1"/>
    <property type="molecule type" value="Genomic_DNA"/>
</dbReference>
<dbReference type="Proteomes" id="UP000010164">
    <property type="component" value="Unassembled WGS sequence"/>
</dbReference>
<dbReference type="NCBIfam" id="NF045611">
    <property type="entry name" value="small_CydP"/>
    <property type="match status" value="1"/>
</dbReference>
<feature type="region of interest" description="Disordered" evidence="1">
    <location>
        <begin position="44"/>
        <end position="63"/>
    </location>
</feature>
<sequence>MPRLQREISLTLLFKLVALFLLWLLFFRSDLRLHPDAQTIEQSIFSSSTTSPTANQGGSTHGP</sequence>
<evidence type="ECO:0000313" key="4">
    <source>
        <dbReference type="Proteomes" id="UP000010164"/>
    </source>
</evidence>
<keyword evidence="2" id="KW-0812">Transmembrane</keyword>